<feature type="domain" description="Ribosomal RNA adenine methylase transferase N-terminal" evidence="9">
    <location>
        <begin position="87"/>
        <end position="271"/>
    </location>
</feature>
<dbReference type="InterPro" id="IPR020598">
    <property type="entry name" value="rRNA_Ade_methylase_Trfase_N"/>
</dbReference>
<comment type="similarity">
    <text evidence="6 7">Belongs to the class I-like SAM-binding methyltransferase superfamily. rRNA adenine N(6)-methyltransferase family.</text>
</comment>
<dbReference type="CDD" id="cd02440">
    <property type="entry name" value="AdoMet_MTases"/>
    <property type="match status" value="1"/>
</dbReference>
<keyword evidence="4 6" id="KW-0949">S-adenosyl-L-methionine</keyword>
<keyword evidence="5 6" id="KW-0694">RNA-binding</keyword>
<feature type="binding site" evidence="6">
    <location>
        <position position="82"/>
    </location>
    <ligand>
        <name>S-adenosyl-L-methionine</name>
        <dbReference type="ChEBI" id="CHEBI:59789"/>
    </ligand>
</feature>
<dbReference type="AlphaFoldDB" id="A0ABD1GIB4"/>
<evidence type="ECO:0000256" key="7">
    <source>
        <dbReference type="RuleBase" id="RU362106"/>
    </source>
</evidence>
<dbReference type="PROSITE" id="PS01131">
    <property type="entry name" value="RRNA_A_DIMETH"/>
    <property type="match status" value="1"/>
</dbReference>
<feature type="region of interest" description="Disordered" evidence="8">
    <location>
        <begin position="25"/>
        <end position="65"/>
    </location>
</feature>
<dbReference type="PANTHER" id="PTHR11727:SF27">
    <property type="entry name" value="RIBOSOMAL RNA SMALL SUBUNIT METHYLTRANSFERASE, CHLOROPLASTIC"/>
    <property type="match status" value="1"/>
</dbReference>
<evidence type="ECO:0000256" key="3">
    <source>
        <dbReference type="ARBA" id="ARBA00022679"/>
    </source>
</evidence>
<accession>A0ABD1GIB4</accession>
<dbReference type="InterPro" id="IPR020596">
    <property type="entry name" value="rRNA_Ade_Mease_Trfase_CS"/>
</dbReference>
<dbReference type="Proteomes" id="UP001567538">
    <property type="component" value="Unassembled WGS sequence"/>
</dbReference>
<feature type="binding site" evidence="6">
    <location>
        <position position="107"/>
    </location>
    <ligand>
        <name>S-adenosyl-L-methionine</name>
        <dbReference type="ChEBI" id="CHEBI:59789"/>
    </ligand>
</feature>
<dbReference type="SUPFAM" id="SSF53335">
    <property type="entry name" value="S-adenosyl-L-methionine-dependent methyltransferases"/>
    <property type="match status" value="1"/>
</dbReference>
<evidence type="ECO:0000259" key="9">
    <source>
        <dbReference type="SMART" id="SM00650"/>
    </source>
</evidence>
<dbReference type="PROSITE" id="PS51689">
    <property type="entry name" value="SAM_RNA_A_N6_MT"/>
    <property type="match status" value="1"/>
</dbReference>
<evidence type="ECO:0000256" key="1">
    <source>
        <dbReference type="ARBA" id="ARBA00022552"/>
    </source>
</evidence>
<dbReference type="Pfam" id="PF00398">
    <property type="entry name" value="RrnaAD"/>
    <property type="match status" value="1"/>
</dbReference>
<organism evidence="10 11">
    <name type="scientific">Salvia divinorum</name>
    <name type="common">Maria pastora</name>
    <name type="synonym">Diviner's sage</name>
    <dbReference type="NCBI Taxonomy" id="28513"/>
    <lineage>
        <taxon>Eukaryota</taxon>
        <taxon>Viridiplantae</taxon>
        <taxon>Streptophyta</taxon>
        <taxon>Embryophyta</taxon>
        <taxon>Tracheophyta</taxon>
        <taxon>Spermatophyta</taxon>
        <taxon>Magnoliopsida</taxon>
        <taxon>eudicotyledons</taxon>
        <taxon>Gunneridae</taxon>
        <taxon>Pentapetalae</taxon>
        <taxon>asterids</taxon>
        <taxon>lamiids</taxon>
        <taxon>Lamiales</taxon>
        <taxon>Lamiaceae</taxon>
        <taxon>Nepetoideae</taxon>
        <taxon>Mentheae</taxon>
        <taxon>Salviinae</taxon>
        <taxon>Salvia</taxon>
        <taxon>Salvia subgen. Calosphace</taxon>
    </lineage>
</organism>
<dbReference type="EMBL" id="JBEAFC010000008">
    <property type="protein sequence ID" value="KAL1543485.1"/>
    <property type="molecule type" value="Genomic_DNA"/>
</dbReference>
<dbReference type="Gene3D" id="3.40.50.150">
    <property type="entry name" value="Vaccinia Virus protein VP39"/>
    <property type="match status" value="1"/>
</dbReference>
<evidence type="ECO:0000256" key="5">
    <source>
        <dbReference type="ARBA" id="ARBA00022884"/>
    </source>
</evidence>
<reference evidence="10 11" key="1">
    <citation type="submission" date="2024-06" db="EMBL/GenBank/DDBJ databases">
        <title>A chromosome level genome sequence of Diviner's sage (Salvia divinorum).</title>
        <authorList>
            <person name="Ford S.A."/>
            <person name="Ro D.-K."/>
            <person name="Ness R.W."/>
            <person name="Phillips M.A."/>
        </authorList>
    </citation>
    <scope>NUCLEOTIDE SEQUENCE [LARGE SCALE GENOMIC DNA]</scope>
    <source>
        <strain evidence="10">SAF-2024a</strain>
        <tissue evidence="10">Leaf</tissue>
    </source>
</reference>
<dbReference type="NCBIfam" id="TIGR00755">
    <property type="entry name" value="ksgA"/>
    <property type="match status" value="1"/>
</dbReference>
<keyword evidence="11" id="KW-1185">Reference proteome</keyword>
<evidence type="ECO:0000256" key="2">
    <source>
        <dbReference type="ARBA" id="ARBA00022603"/>
    </source>
</evidence>
<dbReference type="InterPro" id="IPR029063">
    <property type="entry name" value="SAM-dependent_MTases_sf"/>
</dbReference>
<feature type="binding site" evidence="6">
    <location>
        <position position="80"/>
    </location>
    <ligand>
        <name>S-adenosyl-L-methionine</name>
        <dbReference type="ChEBI" id="CHEBI:59789"/>
    </ligand>
</feature>
<feature type="binding site" evidence="6">
    <location>
        <position position="185"/>
    </location>
    <ligand>
        <name>S-adenosyl-L-methionine</name>
        <dbReference type="ChEBI" id="CHEBI:59789"/>
    </ligand>
</feature>
<dbReference type="EC" id="2.1.1.-" evidence="7"/>
<dbReference type="FunFam" id="3.40.50.150:FF:000265">
    <property type="entry name" value="rRNA adenine N(6)-methyltransferase"/>
    <property type="match status" value="1"/>
</dbReference>
<dbReference type="FunFam" id="1.10.8.100:FF:000001">
    <property type="entry name" value="Ribosomal RNA small subunit methyltransferase A"/>
    <property type="match status" value="1"/>
</dbReference>
<feature type="binding site" evidence="6">
    <location>
        <position position="153"/>
    </location>
    <ligand>
        <name>S-adenosyl-L-methionine</name>
        <dbReference type="ChEBI" id="CHEBI:59789"/>
    </ligand>
</feature>
<protein>
    <recommendedName>
        <fullName evidence="7">rRNA adenine N(6)-methyltransferase</fullName>
        <ecNumber evidence="7">2.1.1.-</ecNumber>
    </recommendedName>
</protein>
<evidence type="ECO:0000256" key="4">
    <source>
        <dbReference type="ARBA" id="ARBA00022691"/>
    </source>
</evidence>
<evidence type="ECO:0000256" key="8">
    <source>
        <dbReference type="SAM" id="MobiDB-lite"/>
    </source>
</evidence>
<dbReference type="Gene3D" id="1.10.8.100">
    <property type="entry name" value="Ribosomal RNA adenine dimethylase-like, domain 2"/>
    <property type="match status" value="1"/>
</dbReference>
<keyword evidence="2 6" id="KW-0489">Methyltransferase</keyword>
<evidence type="ECO:0000313" key="10">
    <source>
        <dbReference type="EMBL" id="KAL1543485.1"/>
    </source>
</evidence>
<keyword evidence="1 7" id="KW-0698">rRNA processing</keyword>
<comment type="caution">
    <text evidence="10">The sequence shown here is derived from an EMBL/GenBank/DDBJ whole genome shotgun (WGS) entry which is preliminary data.</text>
</comment>
<name>A0ABD1GIB4_SALDI</name>
<dbReference type="GO" id="GO:0003723">
    <property type="term" value="F:RNA binding"/>
    <property type="evidence" value="ECO:0007669"/>
    <property type="project" value="UniProtKB-UniRule"/>
</dbReference>
<keyword evidence="3 6" id="KW-0808">Transferase</keyword>
<feature type="binding site" evidence="6">
    <location>
        <position position="128"/>
    </location>
    <ligand>
        <name>S-adenosyl-L-methionine</name>
        <dbReference type="ChEBI" id="CHEBI:59789"/>
    </ligand>
</feature>
<dbReference type="InterPro" id="IPR011530">
    <property type="entry name" value="rRNA_adenine_dimethylase"/>
</dbReference>
<dbReference type="InterPro" id="IPR001737">
    <property type="entry name" value="KsgA/Erm"/>
</dbReference>
<proteinExistence type="inferred from homology"/>
<evidence type="ECO:0000313" key="11">
    <source>
        <dbReference type="Proteomes" id="UP001567538"/>
    </source>
</evidence>
<dbReference type="SMART" id="SM00650">
    <property type="entry name" value="rADc"/>
    <property type="match status" value="1"/>
</dbReference>
<dbReference type="GO" id="GO:0000179">
    <property type="term" value="F:rRNA (adenine-N6,N6-)-dimethyltransferase activity"/>
    <property type="evidence" value="ECO:0007669"/>
    <property type="project" value="UniProtKB-UniRule"/>
</dbReference>
<evidence type="ECO:0000256" key="6">
    <source>
        <dbReference type="PROSITE-ProRule" id="PRU01026"/>
    </source>
</evidence>
<dbReference type="PANTHER" id="PTHR11727">
    <property type="entry name" value="DIMETHYLADENOSINE TRANSFERASE"/>
    <property type="match status" value="1"/>
</dbReference>
<gene>
    <name evidence="10" type="primary">PFC1</name>
    <name evidence="10" type="ORF">AAHA92_20452</name>
</gene>
<sequence length="345" mass="37993">MNSLLHPVRPILSFHQTRASALPPAHDSLAAGNLDDAPPRLQSSSTTSKRKPKRQQDDYHSTLKALNSKGRFPRKSLGQHYMVNRSVNEELVAAASVKEGDFVLEIGPGTGSLTNALLEAGATVLAIEKDPYMASLVRERFNGLECVKVIEEDFTRSHIRSHMSSFLSAKGPADGYSSTAKVVANIPFNISTDVVKQLLPMGDVFSEVVLLLQDEAAQRFVDPSLKPSEHRPINVFVNFYSDPEYKLKVPRSNFFPQPKVDAAVVAFKLKQPADYPCVSSIKSFFSMVNSAFNGKRKMLRKSLHHSCPSPDIEAALSALNLPPTSRPEELTLGDFVKLHNLIVES</sequence>
<dbReference type="InterPro" id="IPR023165">
    <property type="entry name" value="rRNA_Ade_diMease-like_C"/>
</dbReference>